<dbReference type="GO" id="GO:0016810">
    <property type="term" value="F:hydrolase activity, acting on carbon-nitrogen (but not peptide) bonds"/>
    <property type="evidence" value="ECO:0007669"/>
    <property type="project" value="InterPro"/>
</dbReference>
<organism evidence="2 3">
    <name type="scientific">Nonomuraea aridisoli</name>
    <dbReference type="NCBI Taxonomy" id="2070368"/>
    <lineage>
        <taxon>Bacteria</taxon>
        <taxon>Bacillati</taxon>
        <taxon>Actinomycetota</taxon>
        <taxon>Actinomycetes</taxon>
        <taxon>Streptosporangiales</taxon>
        <taxon>Streptosporangiaceae</taxon>
        <taxon>Nonomuraea</taxon>
    </lineage>
</organism>
<evidence type="ECO:0000313" key="2">
    <source>
        <dbReference type="EMBL" id="PZG18949.1"/>
    </source>
</evidence>
<dbReference type="Gene3D" id="3.20.20.140">
    <property type="entry name" value="Metal-dependent hydrolases"/>
    <property type="match status" value="2"/>
</dbReference>
<dbReference type="AlphaFoldDB" id="A0A2W2EQB7"/>
<evidence type="ECO:0000259" key="1">
    <source>
        <dbReference type="Pfam" id="PF07969"/>
    </source>
</evidence>
<keyword evidence="3" id="KW-1185">Reference proteome</keyword>
<dbReference type="OrthoDB" id="9766983at2"/>
<name>A0A2W2EQB7_9ACTN</name>
<reference evidence="2 3" key="1">
    <citation type="submission" date="2018-01" db="EMBL/GenBank/DDBJ databases">
        <title>Draft genome sequence of Nonomuraea sp. KC333.</title>
        <authorList>
            <person name="Sahin N."/>
            <person name="Saygin H."/>
            <person name="Ay H."/>
        </authorList>
    </citation>
    <scope>NUCLEOTIDE SEQUENCE [LARGE SCALE GENOMIC DNA]</scope>
    <source>
        <strain evidence="2 3">KC333</strain>
    </source>
</reference>
<dbReference type="SUPFAM" id="SSF51338">
    <property type="entry name" value="Composite domain of metallo-dependent hydrolases"/>
    <property type="match status" value="1"/>
</dbReference>
<dbReference type="RefSeq" id="WP_111179313.1">
    <property type="nucleotide sequence ID" value="NZ_POUD01000045.1"/>
</dbReference>
<dbReference type="PANTHER" id="PTHR22642">
    <property type="entry name" value="IMIDAZOLONEPROPIONASE"/>
    <property type="match status" value="1"/>
</dbReference>
<protein>
    <recommendedName>
        <fullName evidence="1">Amidohydrolase 3 domain-containing protein</fullName>
    </recommendedName>
</protein>
<proteinExistence type="predicted"/>
<feature type="domain" description="Amidohydrolase 3" evidence="1">
    <location>
        <begin position="412"/>
        <end position="499"/>
    </location>
</feature>
<dbReference type="PANTHER" id="PTHR22642:SF2">
    <property type="entry name" value="PROTEIN LONG AFTER FAR-RED 3"/>
    <property type="match status" value="1"/>
</dbReference>
<dbReference type="EMBL" id="POUD01000045">
    <property type="protein sequence ID" value="PZG18949.1"/>
    <property type="molecule type" value="Genomic_DNA"/>
</dbReference>
<sequence>MPVPADTVVLDASVLTMDPARPHAEALTVSDGVISHVGGRDEAVRRIGPDTEVIEAGGRIAAPGFVDIHTHTDLDLFRNPEHLLFKNYLTQGITTVLAGNCGMAQMAPGDLLSQLDTRPPAVNFGTLVGHGFVRTSCGVPADQEVLTGEQIAAMKGVIGKAMADGAFGMSTGLEYIPGLSSRTEELIACASVVAEHGGFYASHMRSEGDHLLAAVEEAIRIGRDSGARVQLSHLKSDGACNWWKTEAVIGAIEAARADGIDVAGDQYPYPYFGWNPSIFIPGEHLAAGKETLIGAHLRDPDRRARMKAGIVDRITRYHGGDGGLVVVFDWTDGQGRTWRGTSLAEILTARGVAPTPEAVAELILEMLPDESDDAVMGTDVSSSDDAVRRYLSLPYVAVCTDGFNQPWLAPCHPRSYGAFPKVLGEYVRDKSALPLEVALRKMTALPAALIGLPDRGILRPGMRADVVVFDEATVGERATFDAPAAPAGIDVVLVNGVVAVDRRAGDGDGFRLTTGTGGPGMVLRRP</sequence>
<dbReference type="SUPFAM" id="SSF51556">
    <property type="entry name" value="Metallo-dependent hydrolases"/>
    <property type="match status" value="1"/>
</dbReference>
<accession>A0A2W2EQB7</accession>
<dbReference type="Pfam" id="PF07969">
    <property type="entry name" value="Amidohydro_3"/>
    <property type="match status" value="1"/>
</dbReference>
<dbReference type="InterPro" id="IPR011059">
    <property type="entry name" value="Metal-dep_hydrolase_composite"/>
</dbReference>
<evidence type="ECO:0000313" key="3">
    <source>
        <dbReference type="Proteomes" id="UP000249304"/>
    </source>
</evidence>
<gene>
    <name evidence="2" type="ORF">C1J01_13565</name>
</gene>
<dbReference type="InterPro" id="IPR013108">
    <property type="entry name" value="Amidohydro_3"/>
</dbReference>
<dbReference type="Proteomes" id="UP000249304">
    <property type="component" value="Unassembled WGS sequence"/>
</dbReference>
<comment type="caution">
    <text evidence="2">The sequence shown here is derived from an EMBL/GenBank/DDBJ whole genome shotgun (WGS) entry which is preliminary data.</text>
</comment>
<dbReference type="InterPro" id="IPR032466">
    <property type="entry name" value="Metal_Hydrolase"/>
</dbReference>